<proteinExistence type="predicted"/>
<dbReference type="EMBL" id="JAFNEN010000168">
    <property type="protein sequence ID" value="KAG8191026.1"/>
    <property type="molecule type" value="Genomic_DNA"/>
</dbReference>
<comment type="caution">
    <text evidence="1">The sequence shown here is derived from an EMBL/GenBank/DDBJ whole genome shotgun (WGS) entry which is preliminary data.</text>
</comment>
<keyword evidence="2" id="KW-1185">Reference proteome</keyword>
<evidence type="ECO:0000313" key="2">
    <source>
        <dbReference type="Proteomes" id="UP000827092"/>
    </source>
</evidence>
<gene>
    <name evidence="1" type="ORF">JTE90_029469</name>
</gene>
<organism evidence="1 2">
    <name type="scientific">Oedothorax gibbosus</name>
    <dbReference type="NCBI Taxonomy" id="931172"/>
    <lineage>
        <taxon>Eukaryota</taxon>
        <taxon>Metazoa</taxon>
        <taxon>Ecdysozoa</taxon>
        <taxon>Arthropoda</taxon>
        <taxon>Chelicerata</taxon>
        <taxon>Arachnida</taxon>
        <taxon>Araneae</taxon>
        <taxon>Araneomorphae</taxon>
        <taxon>Entelegynae</taxon>
        <taxon>Araneoidea</taxon>
        <taxon>Linyphiidae</taxon>
        <taxon>Erigoninae</taxon>
        <taxon>Oedothorax</taxon>
    </lineage>
</organism>
<sequence length="76" mass="8866">MGVSPQKQGIRNIWQLGRETGFFEESLNTFLGIVHDDILIRDDEEHHRDAREQSFSRTKDSPGCRLLWGERIGRIN</sequence>
<name>A0AAV6V5R8_9ARAC</name>
<reference evidence="1 2" key="1">
    <citation type="journal article" date="2022" name="Nat. Ecol. Evol.">
        <title>A masculinizing supergene underlies an exaggerated male reproductive morph in a spider.</title>
        <authorList>
            <person name="Hendrickx F."/>
            <person name="De Corte Z."/>
            <person name="Sonet G."/>
            <person name="Van Belleghem S.M."/>
            <person name="Kostlbacher S."/>
            <person name="Vangestel C."/>
        </authorList>
    </citation>
    <scope>NUCLEOTIDE SEQUENCE [LARGE SCALE GENOMIC DNA]</scope>
    <source>
        <strain evidence="1">W744_W776</strain>
    </source>
</reference>
<protein>
    <submittedName>
        <fullName evidence="1">Uncharacterized protein</fullName>
    </submittedName>
</protein>
<dbReference type="AlphaFoldDB" id="A0AAV6V5R8"/>
<dbReference type="Proteomes" id="UP000827092">
    <property type="component" value="Unassembled WGS sequence"/>
</dbReference>
<accession>A0AAV6V5R8</accession>
<evidence type="ECO:0000313" key="1">
    <source>
        <dbReference type="EMBL" id="KAG8191026.1"/>
    </source>
</evidence>